<feature type="domain" description="CBM-cenC" evidence="3">
    <location>
        <begin position="673"/>
        <end position="804"/>
    </location>
</feature>
<dbReference type="Gene3D" id="1.20.5.320">
    <property type="entry name" value="6-Phosphogluconate Dehydrogenase, domain 3"/>
    <property type="match status" value="1"/>
</dbReference>
<evidence type="ECO:0000313" key="6">
    <source>
        <dbReference type="Proteomes" id="UP001206548"/>
    </source>
</evidence>
<reference evidence="5 6" key="1">
    <citation type="journal article" date="2023" name="Int. J. Syst. Evol. Microbiol.">
        <title>Streptococcus sciuri sp. nov., Staphylococcus marylandisciuri sp. nov. and Staphylococcus americanisciuri sp. nov., isolated from faeces of eastern grey squirrel (Sciurus carolinensis).</title>
        <authorList>
            <person name="Volokhov D.V."/>
            <person name="Zagorodnyaya T.A."/>
            <person name="Furtak V.A."/>
            <person name="Nattanmai G."/>
            <person name="Randall L."/>
            <person name="Jose S."/>
            <person name="Gao Y."/>
            <person name="Eisenberg T."/>
            <person name="Delmonte P."/>
            <person name="Blom J."/>
            <person name="Mitchell K.K."/>
        </authorList>
    </citation>
    <scope>NUCLEOTIDE SEQUENCE [LARGE SCALE GENOMIC DNA]</scope>
    <source>
        <strain evidence="5 6">SQ9-PEA</strain>
    </source>
</reference>
<dbReference type="Gene3D" id="2.60.120.260">
    <property type="entry name" value="Galactose-binding domain-like"/>
    <property type="match status" value="1"/>
</dbReference>
<dbReference type="InterPro" id="IPR010572">
    <property type="entry name" value="Tail_dom"/>
</dbReference>
<dbReference type="PANTHER" id="PTHR24023:SF1082">
    <property type="entry name" value="COLLAGEN TRIPLE HELIX REPEAT"/>
    <property type="match status" value="1"/>
</dbReference>
<dbReference type="InterPro" id="IPR050149">
    <property type="entry name" value="Collagen_superfamily"/>
</dbReference>
<protein>
    <submittedName>
        <fullName evidence="5">Phage tail protein</fullName>
    </submittedName>
</protein>
<dbReference type="EMBL" id="JANUXX010000005">
    <property type="protein sequence ID" value="MCS4488372.1"/>
    <property type="molecule type" value="Genomic_DNA"/>
</dbReference>
<dbReference type="RefSeq" id="WP_259138476.1">
    <property type="nucleotide sequence ID" value="NZ_JANUXX010000005.1"/>
</dbReference>
<proteinExistence type="predicted"/>
<gene>
    <name evidence="5" type="ORF">NXS10_05300</name>
</gene>
<evidence type="ECO:0000313" key="5">
    <source>
        <dbReference type="EMBL" id="MCS4488372.1"/>
    </source>
</evidence>
<dbReference type="Proteomes" id="UP001206548">
    <property type="component" value="Unassembled WGS sequence"/>
</dbReference>
<evidence type="ECO:0000256" key="1">
    <source>
        <dbReference type="ARBA" id="ARBA00022801"/>
    </source>
</evidence>
<evidence type="ECO:0000256" key="2">
    <source>
        <dbReference type="SAM" id="MobiDB-lite"/>
    </source>
</evidence>
<dbReference type="InterPro" id="IPR008979">
    <property type="entry name" value="Galactose-bd-like_sf"/>
</dbReference>
<sequence>MQIVIRDSQLKRLTALNNKVEGMLSFTNDSWHRYLAEATSTFDLSIPKFYNGKLHDDLVYITDKVYLSFRYQGEDYLFYIAQMVEDDFKIQLTCNNTSLELVNELANPFTSSEAHTMDWYIKQMELLVYEGGEIGVFEIAETKRTLTFDNQETKLARLLSLASRFDAELKFTTELNRDGTYKRVVLNIYHKADSTHHGIGRIRSDITLRYGKDVKGVQVTTDKTDLFTMGVFTGADGVNLNNLERSDKDELGNEEFFTRKGNSEVYAPKAAQMYRQSVAQTVDKWIRRDYQTEYTNANDLLAYAFRTLKQYAYPKMTYTASIASSFVNNYSDLALGDTVKIQDENFIGSLILQARVSEQVISFSNPSNNTLTFSNYVKLKSQLSSSLSARMQELIEAKTPYTIQIATTNGTAFKNQTGETLVAPSLKKGDKLITQKVTYRFSLDGNVKAGLTYVVRGTDIDNTATLTIAAYIGSEEVAVDELTLINVNDGLNGQKGDKGDRGERGAQGERGPQGAKGDKGDPGIQGLQGPKGERGIAGAKGADGRTQYTHIAYADNAVGGGFSQTDQTKAYIGMYQDFTQTDSNNPTAYRWTKWRGADGADGIPGAKGADGRTPYIHFAYAESADGRSGFSTSQTGNKRYIGTYTDFTQADSSDPTKYKWVDMVGTVEIGGHNLIKNGGFPSSLNAWWGYGVAGGTFRVSQHAFYYQGQKKLFCLETKSPQETYACTNRFELKRNCDYTLSFYALSSRNVTSSDVYLLGRKAQDTASYSQARPLIGGRKFAHDKMDYITVTFNSGELDNAYLRFDNNGSNDGRGNLMFIAEVMLVEGRTARHYEQSQADIDDALSTKADQSLTQEQINALSERAGLLQAELEAKAAMDTVEKWFSEYQQFVKDQQANEKRSNDDLTTLSQRINAIDTNLGNMAQRWSFIDSYMKAGNEGLVIGKNDGSSSVRISDNRISFYSAGLEVAYISNGVLRIDNGVFTKTLQIGRFREEQYPLNPDMNVMRYVGG</sequence>
<dbReference type="NCBIfam" id="TIGR01665">
    <property type="entry name" value="put_anti_recept"/>
    <property type="match status" value="1"/>
</dbReference>
<dbReference type="InterPro" id="IPR003305">
    <property type="entry name" value="CenC_carb-bd"/>
</dbReference>
<accession>A0ABT2F7D2</accession>
<dbReference type="Pfam" id="PF02018">
    <property type="entry name" value="CBM_4_9"/>
    <property type="match status" value="1"/>
</dbReference>
<dbReference type="SUPFAM" id="SSF49785">
    <property type="entry name" value="Galactose-binding domain-like"/>
    <property type="match status" value="1"/>
</dbReference>
<feature type="compositionally biased region" description="Basic and acidic residues" evidence="2">
    <location>
        <begin position="495"/>
        <end position="507"/>
    </location>
</feature>
<dbReference type="InterPro" id="IPR008160">
    <property type="entry name" value="Collagen"/>
</dbReference>
<organism evidence="5 6">
    <name type="scientific">Streptococcus sciuri</name>
    <dbReference type="NCBI Taxonomy" id="2973939"/>
    <lineage>
        <taxon>Bacteria</taxon>
        <taxon>Bacillati</taxon>
        <taxon>Bacillota</taxon>
        <taxon>Bacilli</taxon>
        <taxon>Lactobacillales</taxon>
        <taxon>Streptococcaceae</taxon>
        <taxon>Streptococcus</taxon>
    </lineage>
</organism>
<dbReference type="Pfam" id="PF01391">
    <property type="entry name" value="Collagen"/>
    <property type="match status" value="1"/>
</dbReference>
<feature type="region of interest" description="Disordered" evidence="2">
    <location>
        <begin position="489"/>
        <end position="541"/>
    </location>
</feature>
<comment type="caution">
    <text evidence="5">The sequence shown here is derived from an EMBL/GenBank/DDBJ whole genome shotgun (WGS) entry which is preliminary data.</text>
</comment>
<name>A0ABT2F7D2_9STRE</name>
<evidence type="ECO:0000259" key="3">
    <source>
        <dbReference type="Pfam" id="PF02018"/>
    </source>
</evidence>
<dbReference type="InterPro" id="IPR007119">
    <property type="entry name" value="Phage_tail_spike_N"/>
</dbReference>
<evidence type="ECO:0000259" key="4">
    <source>
        <dbReference type="Pfam" id="PF06605"/>
    </source>
</evidence>
<dbReference type="Pfam" id="PF06605">
    <property type="entry name" value="Prophage_tail"/>
    <property type="match status" value="1"/>
</dbReference>
<feature type="domain" description="Tail spike" evidence="4">
    <location>
        <begin position="138"/>
        <end position="377"/>
    </location>
</feature>
<keyword evidence="6" id="KW-1185">Reference proteome</keyword>
<dbReference type="PANTHER" id="PTHR24023">
    <property type="entry name" value="COLLAGEN ALPHA"/>
    <property type="match status" value="1"/>
</dbReference>
<keyword evidence="1" id="KW-0378">Hydrolase</keyword>